<dbReference type="RefSeq" id="WP_153758622.1">
    <property type="nucleotide sequence ID" value="NZ_CP045851.1"/>
</dbReference>
<sequence length="45" mass="4673">MVWMMVLVVAGGTAALVALMRGERVRIQTSAGDRPDAVSSSTPQG</sequence>
<dbReference type="KEGG" id="atq:GH723_05025"/>
<dbReference type="EMBL" id="CP045851">
    <property type="protein sequence ID" value="QGG94516.1"/>
    <property type="molecule type" value="Genomic_DNA"/>
</dbReference>
<keyword evidence="2" id="KW-1185">Reference proteome</keyword>
<dbReference type="AlphaFoldDB" id="A0A5Q2RJE9"/>
<gene>
    <name evidence="1" type="ORF">GH723_05025</name>
</gene>
<proteinExistence type="predicted"/>
<evidence type="ECO:0000313" key="2">
    <source>
        <dbReference type="Proteomes" id="UP000334019"/>
    </source>
</evidence>
<organism evidence="1 2">
    <name type="scientific">Actinomarinicola tropica</name>
    <dbReference type="NCBI Taxonomy" id="2789776"/>
    <lineage>
        <taxon>Bacteria</taxon>
        <taxon>Bacillati</taxon>
        <taxon>Actinomycetota</taxon>
        <taxon>Acidimicrobiia</taxon>
        <taxon>Acidimicrobiales</taxon>
        <taxon>Iamiaceae</taxon>
        <taxon>Actinomarinicola</taxon>
    </lineage>
</organism>
<name>A0A5Q2RJE9_9ACTN</name>
<protein>
    <submittedName>
        <fullName evidence="1">Uncharacterized protein</fullName>
    </submittedName>
</protein>
<accession>A0A5Q2RJE9</accession>
<evidence type="ECO:0000313" key="1">
    <source>
        <dbReference type="EMBL" id="QGG94516.1"/>
    </source>
</evidence>
<reference evidence="1 2" key="1">
    <citation type="submission" date="2019-11" db="EMBL/GenBank/DDBJ databases">
        <authorList>
            <person name="He Y."/>
        </authorList>
    </citation>
    <scope>NUCLEOTIDE SEQUENCE [LARGE SCALE GENOMIC DNA]</scope>
    <source>
        <strain evidence="1 2">SCSIO 58843</strain>
    </source>
</reference>
<dbReference type="Proteomes" id="UP000334019">
    <property type="component" value="Chromosome"/>
</dbReference>